<organism evidence="1 2">
    <name type="scientific">Gossypium klotzschianum</name>
    <dbReference type="NCBI Taxonomy" id="34286"/>
    <lineage>
        <taxon>Eukaryota</taxon>
        <taxon>Viridiplantae</taxon>
        <taxon>Streptophyta</taxon>
        <taxon>Embryophyta</taxon>
        <taxon>Tracheophyta</taxon>
        <taxon>Spermatophyta</taxon>
        <taxon>Magnoliopsida</taxon>
        <taxon>eudicotyledons</taxon>
        <taxon>Gunneridae</taxon>
        <taxon>Pentapetalae</taxon>
        <taxon>rosids</taxon>
        <taxon>malvids</taxon>
        <taxon>Malvales</taxon>
        <taxon>Malvaceae</taxon>
        <taxon>Malvoideae</taxon>
        <taxon>Gossypium</taxon>
    </lineage>
</organism>
<accession>A0A7J8VHP9</accession>
<reference evidence="1 2" key="1">
    <citation type="journal article" date="2019" name="Genome Biol. Evol.">
        <title>Insights into the evolution of the New World diploid cottons (Gossypium, subgenus Houzingenia) based on genome sequencing.</title>
        <authorList>
            <person name="Grover C.E."/>
            <person name="Arick M.A. 2nd"/>
            <person name="Thrash A."/>
            <person name="Conover J.L."/>
            <person name="Sanders W.S."/>
            <person name="Peterson D.G."/>
            <person name="Frelichowski J.E."/>
            <person name="Scheffler J.A."/>
            <person name="Scheffler B.E."/>
            <person name="Wendel J.F."/>
        </authorList>
    </citation>
    <scope>NUCLEOTIDE SEQUENCE [LARGE SCALE GENOMIC DNA]</scope>
    <source>
        <strain evidence="1">57</strain>
        <tissue evidence="1">Leaf</tissue>
    </source>
</reference>
<gene>
    <name evidence="1" type="ORF">Goklo_006468</name>
</gene>
<evidence type="ECO:0000313" key="1">
    <source>
        <dbReference type="EMBL" id="MBA0662321.1"/>
    </source>
</evidence>
<keyword evidence="2" id="KW-1185">Reference proteome</keyword>
<comment type="caution">
    <text evidence="1">The sequence shown here is derived from an EMBL/GenBank/DDBJ whole genome shotgun (WGS) entry which is preliminary data.</text>
</comment>
<dbReference type="EMBL" id="JABFAB010000010">
    <property type="protein sequence ID" value="MBA0662321.1"/>
    <property type="molecule type" value="Genomic_DNA"/>
</dbReference>
<sequence>MRHLIPTSDPRDVVDGACGYEDLVKVGYNMITTGLSNALFQ</sequence>
<dbReference type="AlphaFoldDB" id="A0A7J8VHP9"/>
<protein>
    <submittedName>
        <fullName evidence="1">Uncharacterized protein</fullName>
    </submittedName>
</protein>
<feature type="non-terminal residue" evidence="1">
    <location>
        <position position="41"/>
    </location>
</feature>
<proteinExistence type="predicted"/>
<evidence type="ECO:0000313" key="2">
    <source>
        <dbReference type="Proteomes" id="UP000593573"/>
    </source>
</evidence>
<name>A0A7J8VHP9_9ROSI</name>
<dbReference type="Proteomes" id="UP000593573">
    <property type="component" value="Unassembled WGS sequence"/>
</dbReference>